<dbReference type="SMART" id="SM00132">
    <property type="entry name" value="LIM"/>
    <property type="match status" value="2"/>
</dbReference>
<feature type="region of interest" description="Disordered" evidence="7">
    <location>
        <begin position="385"/>
        <end position="436"/>
    </location>
</feature>
<protein>
    <submittedName>
        <fullName evidence="10">RhoGAP-domain-containing protein</fullName>
    </submittedName>
</protein>
<evidence type="ECO:0000256" key="6">
    <source>
        <dbReference type="PROSITE-ProRule" id="PRU00125"/>
    </source>
</evidence>
<dbReference type="CDD" id="cd09392">
    <property type="entry name" value="LIM2_Lrg1p_like"/>
    <property type="match status" value="1"/>
</dbReference>
<reference evidence="10 11" key="1">
    <citation type="journal article" date="2018" name="Mol. Biol. Evol.">
        <title>Broad Genomic Sampling Reveals a Smut Pathogenic Ancestry of the Fungal Clade Ustilaginomycotina.</title>
        <authorList>
            <person name="Kijpornyongpan T."/>
            <person name="Mondo S.J."/>
            <person name="Barry K."/>
            <person name="Sandor L."/>
            <person name="Lee J."/>
            <person name="Lipzen A."/>
            <person name="Pangilinan J."/>
            <person name="LaButti K."/>
            <person name="Hainaut M."/>
            <person name="Henrissat B."/>
            <person name="Grigoriev I.V."/>
            <person name="Spatafora J.W."/>
            <person name="Aime M.C."/>
        </authorList>
    </citation>
    <scope>NUCLEOTIDE SEQUENCE [LARGE SCALE GENOMIC DNA]</scope>
    <source>
        <strain evidence="10 11">MCA 4658</strain>
    </source>
</reference>
<feature type="region of interest" description="Disordered" evidence="7">
    <location>
        <begin position="623"/>
        <end position="757"/>
    </location>
</feature>
<feature type="region of interest" description="Disordered" evidence="7">
    <location>
        <begin position="479"/>
        <end position="499"/>
    </location>
</feature>
<feature type="compositionally biased region" description="Polar residues" evidence="7">
    <location>
        <begin position="1273"/>
        <end position="1294"/>
    </location>
</feature>
<evidence type="ECO:0000256" key="3">
    <source>
        <dbReference type="ARBA" id="ARBA00022737"/>
    </source>
</evidence>
<dbReference type="OrthoDB" id="20689at2759"/>
<dbReference type="GO" id="GO:0005737">
    <property type="term" value="C:cytoplasm"/>
    <property type="evidence" value="ECO:0007669"/>
    <property type="project" value="TreeGrafter"/>
</dbReference>
<keyword evidence="5" id="KW-0539">Nucleus</keyword>
<proteinExistence type="predicted"/>
<evidence type="ECO:0000256" key="2">
    <source>
        <dbReference type="ARBA" id="ARBA00022723"/>
    </source>
</evidence>
<dbReference type="Gene3D" id="2.10.110.10">
    <property type="entry name" value="Cysteine Rich Protein"/>
    <property type="match status" value="3"/>
</dbReference>
<dbReference type="GO" id="GO:0030695">
    <property type="term" value="F:GTPase regulator activity"/>
    <property type="evidence" value="ECO:0007669"/>
    <property type="project" value="UniProtKB-ARBA"/>
</dbReference>
<feature type="compositionally biased region" description="Polar residues" evidence="7">
    <location>
        <begin position="19"/>
        <end position="29"/>
    </location>
</feature>
<evidence type="ECO:0000256" key="5">
    <source>
        <dbReference type="ARBA" id="ARBA00023242"/>
    </source>
</evidence>
<feature type="compositionally biased region" description="Polar residues" evidence="7">
    <location>
        <begin position="686"/>
        <end position="702"/>
    </location>
</feature>
<dbReference type="GO" id="GO:0007165">
    <property type="term" value="P:signal transduction"/>
    <property type="evidence" value="ECO:0007669"/>
    <property type="project" value="InterPro"/>
</dbReference>
<dbReference type="SUPFAM" id="SSF57716">
    <property type="entry name" value="Glucocorticoid receptor-like (DNA-binding domain)"/>
    <property type="match status" value="2"/>
</dbReference>
<dbReference type="PANTHER" id="PTHR24215">
    <property type="entry name" value="RHO-GTPASE-ACTIVATING PROTEIN LRG1"/>
    <property type="match status" value="1"/>
</dbReference>
<dbReference type="Pfam" id="PF00620">
    <property type="entry name" value="RhoGAP"/>
    <property type="match status" value="1"/>
</dbReference>
<dbReference type="STRING" id="1522189.A0A316W1C5"/>
<evidence type="ECO:0000259" key="8">
    <source>
        <dbReference type="PROSITE" id="PS50023"/>
    </source>
</evidence>
<feature type="compositionally biased region" description="Low complexity" evidence="7">
    <location>
        <begin position="703"/>
        <end position="730"/>
    </location>
</feature>
<evidence type="ECO:0000256" key="4">
    <source>
        <dbReference type="ARBA" id="ARBA00022833"/>
    </source>
</evidence>
<dbReference type="Gene3D" id="1.10.555.10">
    <property type="entry name" value="Rho GTPase activation protein"/>
    <property type="match status" value="1"/>
</dbReference>
<dbReference type="GO" id="GO:0005634">
    <property type="term" value="C:nucleus"/>
    <property type="evidence" value="ECO:0007669"/>
    <property type="project" value="UniProtKB-SubCell"/>
</dbReference>
<dbReference type="InterPro" id="IPR001781">
    <property type="entry name" value="Znf_LIM"/>
</dbReference>
<feature type="compositionally biased region" description="Pro residues" evidence="7">
    <location>
        <begin position="731"/>
        <end position="742"/>
    </location>
</feature>
<dbReference type="InParanoid" id="A0A316W1C5"/>
<keyword evidence="6" id="KW-0440">LIM domain</keyword>
<feature type="compositionally biased region" description="Low complexity" evidence="7">
    <location>
        <begin position="669"/>
        <end position="681"/>
    </location>
</feature>
<dbReference type="GeneID" id="37032046"/>
<dbReference type="InterPro" id="IPR008936">
    <property type="entry name" value="Rho_GTPase_activation_prot"/>
</dbReference>
<feature type="compositionally biased region" description="Low complexity" evidence="7">
    <location>
        <begin position="191"/>
        <end position="200"/>
    </location>
</feature>
<organism evidence="10 11">
    <name type="scientific">Ceraceosorus guamensis</name>
    <dbReference type="NCBI Taxonomy" id="1522189"/>
    <lineage>
        <taxon>Eukaryota</taxon>
        <taxon>Fungi</taxon>
        <taxon>Dikarya</taxon>
        <taxon>Basidiomycota</taxon>
        <taxon>Ustilaginomycotina</taxon>
        <taxon>Exobasidiomycetes</taxon>
        <taxon>Ceraceosorales</taxon>
        <taxon>Ceraceosoraceae</taxon>
        <taxon>Ceraceosorus</taxon>
    </lineage>
</organism>
<evidence type="ECO:0000256" key="1">
    <source>
        <dbReference type="ARBA" id="ARBA00004123"/>
    </source>
</evidence>
<keyword evidence="2 6" id="KW-0479">Metal-binding</keyword>
<name>A0A316W1C5_9BASI</name>
<gene>
    <name evidence="10" type="ORF">IE81DRAFT_120859</name>
</gene>
<feature type="compositionally biased region" description="Polar residues" evidence="7">
    <location>
        <begin position="423"/>
        <end position="433"/>
    </location>
</feature>
<feature type="domain" description="Rho-GAP" evidence="9">
    <location>
        <begin position="895"/>
        <end position="1097"/>
    </location>
</feature>
<evidence type="ECO:0000313" key="11">
    <source>
        <dbReference type="Proteomes" id="UP000245783"/>
    </source>
</evidence>
<dbReference type="GO" id="GO:0046872">
    <property type="term" value="F:metal ion binding"/>
    <property type="evidence" value="ECO:0007669"/>
    <property type="project" value="UniProtKB-KW"/>
</dbReference>
<keyword evidence="4 6" id="KW-0862">Zinc</keyword>
<dbReference type="Pfam" id="PF00412">
    <property type="entry name" value="LIM"/>
    <property type="match status" value="1"/>
</dbReference>
<evidence type="ECO:0000259" key="9">
    <source>
        <dbReference type="PROSITE" id="PS50238"/>
    </source>
</evidence>
<feature type="region of interest" description="Disordered" evidence="7">
    <location>
        <begin position="176"/>
        <end position="215"/>
    </location>
</feature>
<evidence type="ECO:0000313" key="10">
    <source>
        <dbReference type="EMBL" id="PWN42553.1"/>
    </source>
</evidence>
<feature type="region of interest" description="Disordered" evidence="7">
    <location>
        <begin position="17"/>
        <end position="39"/>
    </location>
</feature>
<dbReference type="FunCoup" id="A0A316W1C5">
    <property type="interactions" value="160"/>
</dbReference>
<comment type="subcellular location">
    <subcellularLocation>
        <location evidence="1">Nucleus</location>
    </subcellularLocation>
</comment>
<dbReference type="PANTHER" id="PTHR24215:SF10">
    <property type="entry name" value="RHO-GTPASE-ACTIVATING PROTEIN LRG1"/>
    <property type="match status" value="1"/>
</dbReference>
<feature type="region of interest" description="Disordered" evidence="7">
    <location>
        <begin position="1135"/>
        <end position="1311"/>
    </location>
</feature>
<keyword evidence="3" id="KW-0677">Repeat</keyword>
<dbReference type="SMART" id="SM00324">
    <property type="entry name" value="RhoGAP"/>
    <property type="match status" value="1"/>
</dbReference>
<dbReference type="PROSITE" id="PS50023">
    <property type="entry name" value="LIM_DOMAIN_2"/>
    <property type="match status" value="1"/>
</dbReference>
<dbReference type="FunFam" id="2.10.110.10:FF:000058">
    <property type="entry name" value="Rho GTPase activator Lrg11"/>
    <property type="match status" value="1"/>
</dbReference>
<feature type="compositionally biased region" description="Low complexity" evidence="7">
    <location>
        <begin position="743"/>
        <end position="756"/>
    </location>
</feature>
<accession>A0A316W1C5</accession>
<evidence type="ECO:0000256" key="7">
    <source>
        <dbReference type="SAM" id="MobiDB-lite"/>
    </source>
</evidence>
<dbReference type="InterPro" id="IPR000198">
    <property type="entry name" value="RhoGAP_dom"/>
</dbReference>
<dbReference type="EMBL" id="KZ819378">
    <property type="protein sequence ID" value="PWN42553.1"/>
    <property type="molecule type" value="Genomic_DNA"/>
</dbReference>
<dbReference type="PROSITE" id="PS50238">
    <property type="entry name" value="RHOGAP"/>
    <property type="match status" value="1"/>
</dbReference>
<dbReference type="GO" id="GO:0030036">
    <property type="term" value="P:actin cytoskeleton organization"/>
    <property type="evidence" value="ECO:0007669"/>
    <property type="project" value="TreeGrafter"/>
</dbReference>
<dbReference type="RefSeq" id="XP_025369713.1">
    <property type="nucleotide sequence ID" value="XM_025510176.1"/>
</dbReference>
<dbReference type="PROSITE" id="PS00478">
    <property type="entry name" value="LIM_DOMAIN_1"/>
    <property type="match status" value="2"/>
</dbReference>
<keyword evidence="11" id="KW-1185">Reference proteome</keyword>
<feature type="domain" description="LIM zinc-binding" evidence="8">
    <location>
        <begin position="59"/>
        <end position="119"/>
    </location>
</feature>
<dbReference type="Proteomes" id="UP000245783">
    <property type="component" value="Unassembled WGS sequence"/>
</dbReference>
<feature type="compositionally biased region" description="Polar residues" evidence="7">
    <location>
        <begin position="639"/>
        <end position="668"/>
    </location>
</feature>
<dbReference type="SUPFAM" id="SSF48350">
    <property type="entry name" value="GTPase activation domain, GAP"/>
    <property type="match status" value="1"/>
</dbReference>
<feature type="compositionally biased region" description="Low complexity" evidence="7">
    <location>
        <begin position="1254"/>
        <end position="1267"/>
    </location>
</feature>
<sequence>MKDCNKVVAAKFFPATDEMGQSSPSSNSGDGLERKTSPTQASGKLFPLCEVDYFRRLDLICAKCSGALRGSYITALGKKFHVEHFTCSVCPTVFGPQDSYYEHDGQVFCHFHYSSRFAIRCTGCRTAILKQFVEINRNNRDEHWHPECYMIHKFWNIKLCPTGSTPKDSAQIAAEPTTLPGVPEPSNTGVAPASSLSSSADPTPEALETEAHETPASLKHKQRLMEEQVYRIWTVLSAFEESSAACISDMLRNVSSGKYLGGVRMAERFILHVEILFSAIDDLEREARKEGAKGISHIREARMLCKKIVNFFSLLSHTQETGAQRMGITQELLSLVTGLAHYLKILIRIALTGALKLDREYDNKKAISWFLDQLAFLAREGHSNGDAGSESAKSPRSASGHGSSADHGDTAVDGRPYGYRSLPRSTSASNSEGGESATDLCVACSQTVEEECVRMGINLRWHMSCLRCKTCRRVVHREPGSSSRSKLPEPEQAADAPEPLPLGHFALESVRRGLENAAAGGSSATLPSSGSASSTGLLHSPFCPDCAPASVRRGFEAVTRLEQYAFLLRVALNRLYALLKKRGVVPASPPASQQVELVPETAAQQAHDLYKDEDIKRVKPMGLDRKLSTKAKVPHMSTVVGSPSGQHTHTSSIQQRASPTEIATQQAESRPSLQQPRSPSPGRWDGQQNQYGPGRSSPQKKLSSSPGTSSRDPSPSRQPGVQAGQAQGGRPPAPVNQPPPVPAQQHQLLSQQQYRQPHAPGAIVPIRPAFARHNTDVRIRDDGPLRQPSGDEVEPHALDAVTLADIPQLLEAEQLREQRRALPEGVRSIAELSALELFIVKHMAVMMLQQSALKDLVNLDDLVDVIDMRKNTFWGKLFKGGKDDKKVKKKGVFAIPLEILVERSGADSTLGASASQLRIPSFVDDIVSAMRQMDMSIEGIFRKNGNIRRLATSAEALDRDSAQVNLSDDNPVQLAALLKKFLRELPDPLLTFKLHRLFVMSQKLEPESERHRIMHLITVLLPKPHRDTMEVLFVFLKWVASFSHIDEETGSKMDLQNLATVLGPNILYSKGTDPAKDETFLANRAVLDLLEHQDDYWLVPPGLDVALQDRDLLNSSAELTSRDILKKCEKHAKRVRATTVSTPQYTRPVAVPAQGSNRWGDSDSHRHQPHLHAPPSMRAVGPAEYGASYGRSQGSNGHGSYPRSPVSDDQHHRQPMPWNAAHGGQGQGQPQGATPYSSPSQAARDRNGAPMDGSFMSSNSSQQHSQQGFASFAGQQTPSRTGTPHYSSPGQNDANGADYAHHPSPMEQRSN</sequence>